<gene>
    <name evidence="2" type="ORF">FEQUK3_LOCUS297</name>
</gene>
<dbReference type="InterPro" id="IPR053178">
    <property type="entry name" value="Osmoadaptation_assoc"/>
</dbReference>
<accession>A0A8J2N6I8</accession>
<evidence type="ECO:0000313" key="3">
    <source>
        <dbReference type="Proteomes" id="UP000693738"/>
    </source>
</evidence>
<dbReference type="EMBL" id="CAJSTJ010000020">
    <property type="protein sequence ID" value="CAG7554587.1"/>
    <property type="molecule type" value="Genomic_DNA"/>
</dbReference>
<evidence type="ECO:0000313" key="2">
    <source>
        <dbReference type="EMBL" id="CAG7554587.1"/>
    </source>
</evidence>
<proteinExistence type="predicted"/>
<protein>
    <submittedName>
        <fullName evidence="2">Uncharacterized protein</fullName>
    </submittedName>
</protein>
<name>A0A8J2N6I8_FUSEQ</name>
<dbReference type="Proteomes" id="UP000693738">
    <property type="component" value="Unassembled WGS sequence"/>
</dbReference>
<comment type="caution">
    <text evidence="2">The sequence shown here is derived from an EMBL/GenBank/DDBJ whole genome shotgun (WGS) entry which is preliminary data.</text>
</comment>
<organism evidence="2 3">
    <name type="scientific">Fusarium equiseti</name>
    <name type="common">Fusarium scirpi</name>
    <dbReference type="NCBI Taxonomy" id="61235"/>
    <lineage>
        <taxon>Eukaryota</taxon>
        <taxon>Fungi</taxon>
        <taxon>Dikarya</taxon>
        <taxon>Ascomycota</taxon>
        <taxon>Pezizomycotina</taxon>
        <taxon>Sordariomycetes</taxon>
        <taxon>Hypocreomycetidae</taxon>
        <taxon>Hypocreales</taxon>
        <taxon>Nectriaceae</taxon>
        <taxon>Fusarium</taxon>
        <taxon>Fusarium incarnatum-equiseti species complex</taxon>
    </lineage>
</organism>
<feature type="region of interest" description="Disordered" evidence="1">
    <location>
        <begin position="1"/>
        <end position="22"/>
    </location>
</feature>
<dbReference type="AlphaFoldDB" id="A0A8J2N6I8"/>
<reference evidence="2" key="1">
    <citation type="submission" date="2021-05" db="EMBL/GenBank/DDBJ databases">
        <authorList>
            <person name="Khan N."/>
        </authorList>
    </citation>
    <scope>NUCLEOTIDE SEQUENCE</scope>
</reference>
<sequence>MPRAMQPKLPPRKPRSRAKDGPAFVFVDTTGPSDAKTIVRRHAARSGLIRRHENITTLPDSRESIPAAMRAPGVTSPTKNRPVMCKENTLHNASNLGSVPQPLSSRYEAFRLNYNFDITDLTSFTDVDLATNAYRLLQGEPSCLVILLQKQDSSFLAYLPTRYGSSTCLDDAMHCVAARAGQMLGLQMPKSMPYILYGKALKSLQIAISDGAQCTESDIYCVTRLLVLYEVGHPYVQLSTGLNITVIQLIGPPDTTRLAHHHRGGIRLVELRGPDCYTSKFDWMLLKSQGPSIIIDEMYRKESSIFEAREWQRAFRRASALQSDSDCRLWWKFFGITGFLPGILKDLRNLLENSTDRSGYLAGSSAILERAKSMHKALHNEHVSYQHTAPHPQSLFSLPTAAESPDRIRLRVFYLYTIMYICRVLATISSTEIERAASEVEAQLFASQALLIEEVTTKLDPAMAWHLQQRNGLAHSIIEKKEEWFSDNELGMSRDKLKSFLAQRWLKWENSWRAGVLAEELGENEV</sequence>
<dbReference type="PANTHER" id="PTHR38111:SF6">
    <property type="entry name" value="FINGER DOMAIN PROTEIN, PUTATIVE (AFU_ORTHOLOGUE AFUA_8G01940)-RELATED"/>
    <property type="match status" value="1"/>
</dbReference>
<evidence type="ECO:0000256" key="1">
    <source>
        <dbReference type="SAM" id="MobiDB-lite"/>
    </source>
</evidence>
<dbReference type="PANTHER" id="PTHR38111">
    <property type="entry name" value="ZN(2)-C6 FUNGAL-TYPE DOMAIN-CONTAINING PROTEIN-RELATED"/>
    <property type="match status" value="1"/>
</dbReference>